<keyword evidence="1 6" id="KW-1003">Cell membrane</keyword>
<evidence type="ECO:0000256" key="5">
    <source>
        <dbReference type="ARBA" id="ARBA00023136"/>
    </source>
</evidence>
<dbReference type="InterPro" id="IPR010664">
    <property type="entry name" value="LipoPS_assembly_LptC-rel"/>
</dbReference>
<gene>
    <name evidence="6" type="primary">lptC</name>
    <name evidence="8" type="ORF">A35E_00199</name>
</gene>
<evidence type="ECO:0000313" key="9">
    <source>
        <dbReference type="Proteomes" id="UP000003937"/>
    </source>
</evidence>
<evidence type="ECO:0000256" key="1">
    <source>
        <dbReference type="ARBA" id="ARBA00022475"/>
    </source>
</evidence>
<sequence precursor="true">MSKKAYWTTALLILVLLVTVTLNLDKIKISVNQASEKKNEPIYQCQQTKTAIYNSNGLLNYEIVANKIDYSFKERNTLFTLLFIRILNEEQISSWIIKADKGNLDKNRILYLCGNVQLDSKINDFQIKRILTDEAVINLVTQDFFSSNKVTLYGPGFESTGMQMYANFRNKTATLIEKVHTSYEIQNS</sequence>
<keyword evidence="9" id="KW-1185">Reference proteome</keyword>
<evidence type="ECO:0000256" key="6">
    <source>
        <dbReference type="HAMAP-Rule" id="MF_01915"/>
    </source>
</evidence>
<dbReference type="GO" id="GO:0005886">
    <property type="term" value="C:plasma membrane"/>
    <property type="evidence" value="ECO:0007669"/>
    <property type="project" value="UniProtKB-SubCell"/>
</dbReference>
<dbReference type="GO" id="GO:0017089">
    <property type="term" value="F:glycolipid transfer activity"/>
    <property type="evidence" value="ECO:0007669"/>
    <property type="project" value="TreeGrafter"/>
</dbReference>
<evidence type="ECO:0000256" key="4">
    <source>
        <dbReference type="ARBA" id="ARBA00022989"/>
    </source>
</evidence>
<dbReference type="GO" id="GO:0043165">
    <property type="term" value="P:Gram-negative-bacterium-type cell outer membrane assembly"/>
    <property type="evidence" value="ECO:0007669"/>
    <property type="project" value="UniProtKB-UniRule"/>
</dbReference>
<keyword evidence="5 6" id="KW-0472">Membrane</keyword>
<dbReference type="STRING" id="134287.A35E_00199"/>
<comment type="function">
    <text evidence="6">Involved in the assembly of lipopolysaccharide (LPS). Required for the translocation of LPS from the inner membrane to the outer membrane. Facilitates the transfer of LPS from the inner membrane to the periplasmic protein LptA. Could be a docking site for LptA.</text>
</comment>
<reference evidence="8 9" key="1">
    <citation type="journal article" date="2012" name="Mol. Biol. Evol.">
        <title>Genome reduction and co-evolution between the primary and secondary bacterial symbionts of psyllids.</title>
        <authorList>
            <person name="Sloan D.B."/>
            <person name="Moran N.A."/>
        </authorList>
    </citation>
    <scope>NUCLEOTIDE SEQUENCE [LARGE SCALE GENOMIC DNA]</scope>
    <source>
        <strain evidence="8">Hcub_S</strain>
    </source>
</reference>
<comment type="similarity">
    <text evidence="6 7">Belongs to the LptC family.</text>
</comment>
<dbReference type="OrthoDB" id="5659892at2"/>
<name>J3TYM7_9ENTR</name>
<dbReference type="InterPro" id="IPR052363">
    <property type="entry name" value="LPS_export_LptC"/>
</dbReference>
<dbReference type="PANTHER" id="PTHR37481:SF1">
    <property type="entry name" value="LIPOPOLYSACCHARIDE EXPORT SYSTEM PROTEIN LPTC"/>
    <property type="match status" value="1"/>
</dbReference>
<dbReference type="AlphaFoldDB" id="J3TYM7"/>
<comment type="subunit">
    <text evidence="6">Component of the lipopolysaccharide transport and assembly complex. Interacts with LptA and the LptBFG transporter complex.</text>
</comment>
<dbReference type="EMBL" id="CP003547">
    <property type="protein sequence ID" value="AFP85510.1"/>
    <property type="molecule type" value="Genomic_DNA"/>
</dbReference>
<keyword evidence="4 6" id="KW-1133">Transmembrane helix</keyword>
<accession>J3TYM7</accession>
<dbReference type="PIRSF" id="PIRSF028513">
    <property type="entry name" value="LptC"/>
    <property type="match status" value="1"/>
</dbReference>
<dbReference type="InterPro" id="IPR026265">
    <property type="entry name" value="LptC"/>
</dbReference>
<keyword evidence="2 6" id="KW-0997">Cell inner membrane</keyword>
<evidence type="ECO:0000256" key="7">
    <source>
        <dbReference type="PIRNR" id="PIRNR028513"/>
    </source>
</evidence>
<dbReference type="KEGG" id="sehc:A35E_00199"/>
<evidence type="ECO:0000256" key="3">
    <source>
        <dbReference type="ARBA" id="ARBA00022692"/>
    </source>
</evidence>
<evidence type="ECO:0000256" key="2">
    <source>
        <dbReference type="ARBA" id="ARBA00022519"/>
    </source>
</evidence>
<protein>
    <recommendedName>
        <fullName evidence="6 7">Lipopolysaccharide export system protein LptC</fullName>
    </recommendedName>
</protein>
<proteinExistence type="inferred from homology"/>
<dbReference type="Proteomes" id="UP000003937">
    <property type="component" value="Chromosome"/>
</dbReference>
<keyword evidence="3 6" id="KW-0812">Transmembrane</keyword>
<evidence type="ECO:0000313" key="8">
    <source>
        <dbReference type="EMBL" id="AFP85510.1"/>
    </source>
</evidence>
<dbReference type="Gene3D" id="2.60.450.10">
    <property type="entry name" value="Lipopolysaccharide (LPS) transport protein A like domain"/>
    <property type="match status" value="1"/>
</dbReference>
<dbReference type="GO" id="GO:0030288">
    <property type="term" value="C:outer membrane-bounded periplasmic space"/>
    <property type="evidence" value="ECO:0007669"/>
    <property type="project" value="TreeGrafter"/>
</dbReference>
<dbReference type="Pfam" id="PF06835">
    <property type="entry name" value="LptC"/>
    <property type="match status" value="1"/>
</dbReference>
<dbReference type="GO" id="GO:0015221">
    <property type="term" value="F:lipopolysaccharide transmembrane transporter activity"/>
    <property type="evidence" value="ECO:0007669"/>
    <property type="project" value="InterPro"/>
</dbReference>
<dbReference type="HAMAP" id="MF_01915">
    <property type="entry name" value="LPS_assembly_LptC"/>
    <property type="match status" value="1"/>
</dbReference>
<dbReference type="NCBIfam" id="TIGR04409">
    <property type="entry name" value="LptC_YrbK"/>
    <property type="match status" value="1"/>
</dbReference>
<dbReference type="HOGENOM" id="CLU_105814_2_1_6"/>
<organism evidence="8 9">
    <name type="scientific">secondary endosymbiont of Heteropsylla cubana</name>
    <dbReference type="NCBI Taxonomy" id="134287"/>
    <lineage>
        <taxon>Bacteria</taxon>
        <taxon>Pseudomonadati</taxon>
        <taxon>Pseudomonadota</taxon>
        <taxon>Gammaproteobacteria</taxon>
        <taxon>Enterobacterales</taxon>
        <taxon>Enterobacteriaceae</taxon>
        <taxon>aphid secondary symbionts</taxon>
    </lineage>
</organism>
<dbReference type="PANTHER" id="PTHR37481">
    <property type="entry name" value="LIPOPOLYSACCHARIDE EXPORT SYSTEM PROTEIN LPTC"/>
    <property type="match status" value="1"/>
</dbReference>
<comment type="subcellular location">
    <subcellularLocation>
        <location evidence="6">Cell inner membrane</location>
        <topology evidence="6">Single-pass membrane protein</topology>
    </subcellularLocation>
</comment>
<dbReference type="RefSeq" id="WP_014888807.1">
    <property type="nucleotide sequence ID" value="NC_018420.1"/>
</dbReference>
<comment type="function">
    <text evidence="7">Required for the translocation of lipopolysaccharide (LPS) from the inner membrane to the outer membrane.</text>
</comment>